<evidence type="ECO:0000256" key="1">
    <source>
        <dbReference type="SAM" id="MobiDB-lite"/>
    </source>
</evidence>
<reference evidence="2 5" key="4">
    <citation type="journal article" date="2024" name="Microbiol. Resour. Announc.">
        <title>Genome annotations for the ascomycete fungi Trichoderma harzianum, Trichoderma aggressivum, and Purpureocillium lilacinum.</title>
        <authorList>
            <person name="Beijen E.P.W."/>
            <person name="Ohm R.A."/>
        </authorList>
    </citation>
    <scope>NUCLEOTIDE SEQUENCE [LARGE SCALE GENOMIC DNA]</scope>
    <source>
        <strain evidence="2 5">CBS 150709</strain>
    </source>
</reference>
<dbReference type="EMBL" id="JAWRVI010000006">
    <property type="protein sequence ID" value="KAK4093394.1"/>
    <property type="molecule type" value="Genomic_DNA"/>
</dbReference>
<comment type="caution">
    <text evidence="3">The sequence shown here is derived from an EMBL/GenBank/DDBJ whole genome shotgun (WGS) entry which is preliminary data.</text>
</comment>
<accession>A0A2U3EJ16</accession>
<reference evidence="2" key="3">
    <citation type="submission" date="2023-11" db="EMBL/GenBank/DDBJ databases">
        <authorList>
            <person name="Beijen E."/>
            <person name="Ohm R.A."/>
        </authorList>
    </citation>
    <scope>NUCLEOTIDE SEQUENCE</scope>
    <source>
        <strain evidence="2">CBS 150709</strain>
    </source>
</reference>
<dbReference type="Proteomes" id="UP000245956">
    <property type="component" value="Unassembled WGS sequence"/>
</dbReference>
<name>A0A2U3EJ16_PURLI</name>
<feature type="region of interest" description="Disordered" evidence="1">
    <location>
        <begin position="133"/>
        <end position="154"/>
    </location>
</feature>
<organism evidence="3 4">
    <name type="scientific">Purpureocillium lilacinum</name>
    <name type="common">Paecilomyces lilacinus</name>
    <dbReference type="NCBI Taxonomy" id="33203"/>
    <lineage>
        <taxon>Eukaryota</taxon>
        <taxon>Fungi</taxon>
        <taxon>Dikarya</taxon>
        <taxon>Ascomycota</taxon>
        <taxon>Pezizomycotina</taxon>
        <taxon>Sordariomycetes</taxon>
        <taxon>Hypocreomycetidae</taxon>
        <taxon>Hypocreales</taxon>
        <taxon>Ophiocordycipitaceae</taxon>
        <taxon>Purpureocillium</taxon>
    </lineage>
</organism>
<keyword evidence="5" id="KW-1185">Reference proteome</keyword>
<feature type="region of interest" description="Disordered" evidence="1">
    <location>
        <begin position="232"/>
        <end position="252"/>
    </location>
</feature>
<gene>
    <name evidence="3" type="ORF">PCL_07820</name>
    <name evidence="2" type="ORF">Purlil1_2551</name>
</gene>
<proteinExistence type="predicted"/>
<sequence>MPRSTRRSAKSTSTGPPTRPCKAAADALAGARAALIPTPGKVPTALQAARRCRAGAGGEHGVDGADASRGRPTGWRIGAAAWSAQLPAPEKWHDLHYRLEPGSRGPLRPGDWPHLRSRVKKWCHFRPAPAARRTQARYSRAAPGTRTATCSRRPQSPVRFSPLHWYSTAPVLQLLGPLSPVQRAHPPPTFTPGFFLRLQLARPAHRPATAHQPAATAARGLVVQLPVLRCPRRREGRRKHGPEPPDGHSRFSPIVRASTADNLGHWYSCRSSTLFDLIARLAPLTRLALHPHHARCDTRVNQPPRTAPGTCQLGQPSSPSVEQDILAASDPAKLLAACAGSPPDSRRCQLLTQPSAHTRAFGAMRSSHT</sequence>
<feature type="region of interest" description="Disordered" evidence="1">
    <location>
        <begin position="298"/>
        <end position="319"/>
    </location>
</feature>
<reference evidence="3" key="1">
    <citation type="submission" date="2015-05" db="EMBL/GenBank/DDBJ databases">
        <authorList>
            <person name="Wang D.B."/>
            <person name="Wang M."/>
        </authorList>
    </citation>
    <scope>NUCLEOTIDE SEQUENCE</scope>
    <source>
        <strain evidence="3">36-1</strain>
    </source>
</reference>
<protein>
    <submittedName>
        <fullName evidence="3">Uncharacterized protein</fullName>
    </submittedName>
</protein>
<dbReference type="Proteomes" id="UP001287286">
    <property type="component" value="Unassembled WGS sequence"/>
</dbReference>
<evidence type="ECO:0000313" key="4">
    <source>
        <dbReference type="Proteomes" id="UP000245956"/>
    </source>
</evidence>
<dbReference type="EMBL" id="LCWV01000003">
    <property type="protein sequence ID" value="PWI74506.1"/>
    <property type="molecule type" value="Genomic_DNA"/>
</dbReference>
<feature type="region of interest" description="Disordered" evidence="1">
    <location>
        <begin position="1"/>
        <end position="23"/>
    </location>
</feature>
<reference evidence="3 4" key="2">
    <citation type="journal article" date="2016" name="Front. Microbiol.">
        <title>Genome and transcriptome sequences reveal the specific parasitism of the nematophagous Purpureocillium lilacinum 36-1.</title>
        <authorList>
            <person name="Xie J."/>
            <person name="Li S."/>
            <person name="Mo C."/>
            <person name="Xiao X."/>
            <person name="Peng D."/>
            <person name="Wang G."/>
            <person name="Xiao Y."/>
        </authorList>
    </citation>
    <scope>NUCLEOTIDE SEQUENCE [LARGE SCALE GENOMIC DNA]</scope>
    <source>
        <strain evidence="3 4">36-1</strain>
    </source>
</reference>
<evidence type="ECO:0000313" key="5">
    <source>
        <dbReference type="Proteomes" id="UP001287286"/>
    </source>
</evidence>
<dbReference type="AlphaFoldDB" id="A0A2U3EJ16"/>
<evidence type="ECO:0000313" key="2">
    <source>
        <dbReference type="EMBL" id="KAK4093394.1"/>
    </source>
</evidence>
<evidence type="ECO:0000313" key="3">
    <source>
        <dbReference type="EMBL" id="PWI74506.1"/>
    </source>
</evidence>